<protein>
    <submittedName>
        <fullName evidence="8">ABC transporter permease</fullName>
    </submittedName>
</protein>
<evidence type="ECO:0000256" key="1">
    <source>
        <dbReference type="ARBA" id="ARBA00004651"/>
    </source>
</evidence>
<keyword evidence="2" id="KW-1003">Cell membrane</keyword>
<dbReference type="AlphaFoldDB" id="A0A974ZZA9"/>
<dbReference type="InterPro" id="IPR003838">
    <property type="entry name" value="ABC3_permease_C"/>
</dbReference>
<dbReference type="InterPro" id="IPR025857">
    <property type="entry name" value="MacB_PCD"/>
</dbReference>
<feature type="domain" description="PAS" evidence="7">
    <location>
        <begin position="572"/>
        <end position="594"/>
    </location>
</feature>
<keyword evidence="5 6" id="KW-0472">Membrane</keyword>
<feature type="transmembrane region" description="Helical" evidence="6">
    <location>
        <begin position="299"/>
        <end position="321"/>
    </location>
</feature>
<evidence type="ECO:0000313" key="9">
    <source>
        <dbReference type="Proteomes" id="UP000662783"/>
    </source>
</evidence>
<dbReference type="InterPro" id="IPR050250">
    <property type="entry name" value="Macrolide_Exporter_MacB"/>
</dbReference>
<dbReference type="GO" id="GO:0022857">
    <property type="term" value="F:transmembrane transporter activity"/>
    <property type="evidence" value="ECO:0007669"/>
    <property type="project" value="TreeGrafter"/>
</dbReference>
<dbReference type="PANTHER" id="PTHR30572">
    <property type="entry name" value="MEMBRANE COMPONENT OF TRANSPORTER-RELATED"/>
    <property type="match status" value="1"/>
</dbReference>
<dbReference type="Pfam" id="PF02687">
    <property type="entry name" value="FtsX"/>
    <property type="match status" value="2"/>
</dbReference>
<evidence type="ECO:0000256" key="5">
    <source>
        <dbReference type="ARBA" id="ARBA00023136"/>
    </source>
</evidence>
<feature type="transmembrane region" description="Helical" evidence="6">
    <location>
        <begin position="438"/>
        <end position="462"/>
    </location>
</feature>
<keyword evidence="9" id="KW-1185">Reference proteome</keyword>
<evidence type="ECO:0000256" key="4">
    <source>
        <dbReference type="ARBA" id="ARBA00022989"/>
    </source>
</evidence>
<feature type="transmembrane region" description="Helical" evidence="6">
    <location>
        <begin position="689"/>
        <end position="715"/>
    </location>
</feature>
<dbReference type="Proteomes" id="UP000662783">
    <property type="component" value="Chromosome"/>
</dbReference>
<evidence type="ECO:0000259" key="7">
    <source>
        <dbReference type="PROSITE" id="PS50112"/>
    </source>
</evidence>
<dbReference type="EMBL" id="CP070608">
    <property type="protein sequence ID" value="QSE95871.1"/>
    <property type="molecule type" value="Genomic_DNA"/>
</dbReference>
<dbReference type="PROSITE" id="PS51257">
    <property type="entry name" value="PROKAR_LIPOPROTEIN"/>
    <property type="match status" value="1"/>
</dbReference>
<organism evidence="8 9">
    <name type="scientific">Fulvivirga lutea</name>
    <dbReference type="NCBI Taxonomy" id="2810512"/>
    <lineage>
        <taxon>Bacteria</taxon>
        <taxon>Pseudomonadati</taxon>
        <taxon>Bacteroidota</taxon>
        <taxon>Cytophagia</taxon>
        <taxon>Cytophagales</taxon>
        <taxon>Fulvivirgaceae</taxon>
        <taxon>Fulvivirga</taxon>
    </lineage>
</organism>
<gene>
    <name evidence="8" type="ORF">JR347_09585</name>
</gene>
<reference evidence="8" key="1">
    <citation type="submission" date="2021-02" db="EMBL/GenBank/DDBJ databases">
        <title>Fulvivirga sp. S481 isolated from sea water.</title>
        <authorList>
            <person name="Bae S.S."/>
            <person name="Baek K."/>
        </authorList>
    </citation>
    <scope>NUCLEOTIDE SEQUENCE</scope>
    <source>
        <strain evidence="8">S481</strain>
    </source>
</reference>
<dbReference type="InterPro" id="IPR000014">
    <property type="entry name" value="PAS"/>
</dbReference>
<feature type="transmembrane region" description="Helical" evidence="6">
    <location>
        <begin position="736"/>
        <end position="756"/>
    </location>
</feature>
<dbReference type="GO" id="GO:0005886">
    <property type="term" value="C:plasma membrane"/>
    <property type="evidence" value="ECO:0007669"/>
    <property type="project" value="UniProtKB-SubCell"/>
</dbReference>
<name>A0A974ZZA9_9BACT</name>
<dbReference type="KEGG" id="fuv:JR347_09585"/>
<feature type="transmembrane region" description="Helical" evidence="6">
    <location>
        <begin position="776"/>
        <end position="798"/>
    </location>
</feature>
<dbReference type="Pfam" id="PF12704">
    <property type="entry name" value="MacB_PCD"/>
    <property type="match status" value="2"/>
</dbReference>
<dbReference type="PANTHER" id="PTHR30572:SF18">
    <property type="entry name" value="ABC-TYPE MACROLIDE FAMILY EXPORT SYSTEM PERMEASE COMPONENT 2"/>
    <property type="match status" value="1"/>
</dbReference>
<dbReference type="PROSITE" id="PS50112">
    <property type="entry name" value="PAS"/>
    <property type="match status" value="1"/>
</dbReference>
<comment type="subcellular location">
    <subcellularLocation>
        <location evidence="1">Cell membrane</location>
        <topology evidence="1">Multi-pass membrane protein</topology>
    </subcellularLocation>
</comment>
<evidence type="ECO:0000256" key="2">
    <source>
        <dbReference type="ARBA" id="ARBA00022475"/>
    </source>
</evidence>
<proteinExistence type="predicted"/>
<evidence type="ECO:0000256" key="3">
    <source>
        <dbReference type="ARBA" id="ARBA00022692"/>
    </source>
</evidence>
<feature type="transmembrane region" description="Helical" evidence="6">
    <location>
        <begin position="392"/>
        <end position="417"/>
    </location>
</feature>
<keyword evidence="4 6" id="KW-1133">Transmembrane helix</keyword>
<dbReference type="RefSeq" id="WP_205720384.1">
    <property type="nucleotide sequence ID" value="NZ_CP070608.1"/>
</dbReference>
<keyword evidence="3 6" id="KW-0812">Transmembrane</keyword>
<accession>A0A974ZZA9</accession>
<evidence type="ECO:0000256" key="6">
    <source>
        <dbReference type="SAM" id="Phobius"/>
    </source>
</evidence>
<sequence length="815" mass="91618">MLRNIIKIAYRNFIKTGLYSMLNVAGLAVGIASCLLISSYVLHETSYDTFYKDTDRMYRVNMTNIWMPEGGIMGSTVPPLALVLSSDYPEIEAALRINTMGSNIFRLENDQKMTSYYEEDILAADSNFFSFFDFELLYGDPASALIGKNKIVISEAVAIKYFGKTDVIGQELLMGQERTPLTITGVTAKQPTNAHFNFDFLLSIYSNDRIKDVENNWIWTQVVTYIKLLPGADPLQLEAKLSDLAPTHAAPVLERWGINYEEFLANKGDWLFYVQPVKDIYLNSANIGNRIGPVSDSKYMYIFSFTAIFILILAVINFINLATARATVRAKEIGIRKVLGSVRSQLVLQFISESIINCLLAGLLALGLSEFLKIGIENYLGSTFYTTSWTNLSTLLVIFFALIVLGITAGLYPAFSISAYKPVNVLKGQLRSGNKAKWFRNALVVLQFSISSVLMICTFVVYQQLQYFMEKDLGYDRENVIVLNWADKLGTHLEKFQNEVLNHPQVINASVSMDVIGRGSYEDIFGDAASGHEQPIAMMKADERQLETMKIDLKYGRFFEKGNKADERAVVINESTMELFGYTEENVLGQEIYYGGDDMGKAKVIGVVKDFNFYTLHAPIAPYIFYHINAGSGVWGNTRVLSIRTNEVNPTEVINFLENKWNAYVDNAPFDFSFLDQEYENQYRQEQQLGGLFAVFTLIAILIACLGLFGLASYVTNERAKEIGIRKVLGASVSDILSQFGSGFGKLILIAFLVAAPVAWYVMNSWLSQFIYRINIQWWVFILIGSMVISISILTVGYHSLKASFTNPTEVLNDE</sequence>
<feature type="transmembrane region" description="Helical" evidence="6">
    <location>
        <begin position="21"/>
        <end position="42"/>
    </location>
</feature>
<evidence type="ECO:0000313" key="8">
    <source>
        <dbReference type="EMBL" id="QSE95871.1"/>
    </source>
</evidence>